<evidence type="ECO:0000313" key="4">
    <source>
        <dbReference type="Proteomes" id="UP000182314"/>
    </source>
</evidence>
<sequence length="82" mass="10006">MMLTRKRLRQTVPRQYVIHVMENNKNKFLQVTEIYSLMKESHKIALSVIYRVTRDLYTAGVLERRWDEYNGRLTYRLIDTIK</sequence>
<dbReference type="InterPro" id="IPR036390">
    <property type="entry name" value="WH_DNA-bd_sf"/>
</dbReference>
<organism evidence="2 4">
    <name type="scientific">Kosakonia oryzae</name>
    <dbReference type="NCBI Taxonomy" id="497725"/>
    <lineage>
        <taxon>Bacteria</taxon>
        <taxon>Pseudomonadati</taxon>
        <taxon>Pseudomonadota</taxon>
        <taxon>Gammaproteobacteria</taxon>
        <taxon>Enterobacterales</taxon>
        <taxon>Enterobacteriaceae</taxon>
        <taxon>Kosakonia</taxon>
    </lineage>
</organism>
<dbReference type="GO" id="GO:0003700">
    <property type="term" value="F:DNA-binding transcription factor activity"/>
    <property type="evidence" value="ECO:0007669"/>
    <property type="project" value="InterPro"/>
</dbReference>
<accession>A0AA94H447</accession>
<dbReference type="Gene3D" id="1.10.10.10">
    <property type="entry name" value="Winged helix-like DNA-binding domain superfamily/Winged helix DNA-binding domain"/>
    <property type="match status" value="1"/>
</dbReference>
<keyword evidence="3" id="KW-1185">Reference proteome</keyword>
<dbReference type="AlphaFoldDB" id="A0AA94H447"/>
<reference evidence="2 4" key="1">
    <citation type="submission" date="2016-10" db="EMBL/GenBank/DDBJ databases">
        <authorList>
            <person name="Varghese N."/>
            <person name="Submissions S."/>
        </authorList>
    </citation>
    <scope>NUCLEOTIDE SEQUENCE [LARGE SCALE GENOMIC DNA]</scope>
    <source>
        <strain evidence="2 4">CGMCC 1.7012</strain>
    </source>
</reference>
<protein>
    <submittedName>
        <fullName evidence="2">Ferric uptake regulator family protein</fullName>
    </submittedName>
    <submittedName>
        <fullName evidence="1">Transcriptional repressor</fullName>
    </submittedName>
</protein>
<dbReference type="InterPro" id="IPR036388">
    <property type="entry name" value="WH-like_DNA-bd_sf"/>
</dbReference>
<dbReference type="InterPro" id="IPR002481">
    <property type="entry name" value="FUR"/>
</dbReference>
<evidence type="ECO:0000313" key="1">
    <source>
        <dbReference type="EMBL" id="QSV12516.1"/>
    </source>
</evidence>
<reference evidence="1 3" key="2">
    <citation type="submission" date="2021-03" db="EMBL/GenBank/DDBJ databases">
        <authorList>
            <person name="Li Y."/>
            <person name="Li S."/>
            <person name="Chen M."/>
            <person name="Peng G."/>
            <person name="Tan Z."/>
            <person name="An Q."/>
        </authorList>
    </citation>
    <scope>NUCLEOTIDE SEQUENCE [LARGE SCALE GENOMIC DNA]</scope>
    <source>
        <strain evidence="1 3">Ola 51</strain>
    </source>
</reference>
<gene>
    <name evidence="1" type="ORF">AWR26_24840</name>
    <name evidence="2" type="ORF">SAMN05216286_2703</name>
</gene>
<evidence type="ECO:0000313" key="3">
    <source>
        <dbReference type="Proteomes" id="UP000078227"/>
    </source>
</evidence>
<evidence type="ECO:0000313" key="2">
    <source>
        <dbReference type="EMBL" id="SFC55809.1"/>
    </source>
</evidence>
<dbReference type="EMBL" id="CP014007">
    <property type="protein sequence ID" value="QSV12516.1"/>
    <property type="molecule type" value="Genomic_DNA"/>
</dbReference>
<dbReference type="Proteomes" id="UP000182314">
    <property type="component" value="Unassembled WGS sequence"/>
</dbReference>
<dbReference type="EMBL" id="FOKO01000003">
    <property type="protein sequence ID" value="SFC55809.1"/>
    <property type="molecule type" value="Genomic_DNA"/>
</dbReference>
<name>A0AA94H447_9ENTR</name>
<dbReference type="Proteomes" id="UP000078227">
    <property type="component" value="Chromosome"/>
</dbReference>
<dbReference type="SUPFAM" id="SSF46785">
    <property type="entry name" value="Winged helix' DNA-binding domain"/>
    <property type="match status" value="1"/>
</dbReference>
<proteinExistence type="predicted"/>
<dbReference type="Pfam" id="PF01475">
    <property type="entry name" value="FUR"/>
    <property type="match status" value="1"/>
</dbReference>